<feature type="active site" description="Proton acceptor" evidence="7">
    <location>
        <position position="23"/>
    </location>
</feature>
<dbReference type="EMBL" id="FQXS01000011">
    <property type="protein sequence ID" value="SHH83105.1"/>
    <property type="molecule type" value="Genomic_DNA"/>
</dbReference>
<dbReference type="AlphaFoldDB" id="A0A1M5W6K4"/>
<dbReference type="GO" id="GO:0006515">
    <property type="term" value="P:protein quality control for misfolded or incompletely synthesized proteins"/>
    <property type="evidence" value="ECO:0007669"/>
    <property type="project" value="UniProtKB-UniRule"/>
</dbReference>
<dbReference type="PANTHER" id="PTHR17224">
    <property type="entry name" value="PEPTIDYL-TRNA HYDROLASE"/>
    <property type="match status" value="1"/>
</dbReference>
<dbReference type="NCBIfam" id="TIGR00447">
    <property type="entry name" value="pth"/>
    <property type="match status" value="1"/>
</dbReference>
<dbReference type="EC" id="3.1.1.29" evidence="1 7"/>
<dbReference type="Gene3D" id="3.40.50.1470">
    <property type="entry name" value="Peptidyl-tRNA hydrolase"/>
    <property type="match status" value="1"/>
</dbReference>
<dbReference type="FunFam" id="3.40.50.1470:FF:000001">
    <property type="entry name" value="Peptidyl-tRNA hydrolase"/>
    <property type="match status" value="1"/>
</dbReference>
<evidence type="ECO:0000256" key="7">
    <source>
        <dbReference type="HAMAP-Rule" id="MF_00083"/>
    </source>
</evidence>
<dbReference type="HAMAP" id="MF_00083">
    <property type="entry name" value="Pept_tRNA_hydro_bact"/>
    <property type="match status" value="1"/>
</dbReference>
<reference evidence="10 11" key="1">
    <citation type="submission" date="2016-11" db="EMBL/GenBank/DDBJ databases">
        <authorList>
            <person name="Jaros S."/>
            <person name="Januszkiewicz K."/>
            <person name="Wedrychowicz H."/>
        </authorList>
    </citation>
    <scope>NUCLEOTIDE SEQUENCE [LARGE SCALE GENOMIC DNA]</scope>
    <source>
        <strain evidence="10 11">DSM 9705</strain>
    </source>
</reference>
<feature type="binding site" evidence="7">
    <location>
        <position position="70"/>
    </location>
    <ligand>
        <name>tRNA</name>
        <dbReference type="ChEBI" id="CHEBI:17843"/>
    </ligand>
</feature>
<gene>
    <name evidence="7" type="primary">pth</name>
    <name evidence="10" type="ORF">SAMN02745124_02107</name>
</gene>
<comment type="function">
    <text evidence="7">Catalyzes the release of premature peptidyl moieties from peptidyl-tRNA molecules trapped in stalled 50S ribosomal subunits, and thus maintains levels of free tRNAs and 50S ribosomes.</text>
</comment>
<evidence type="ECO:0000313" key="10">
    <source>
        <dbReference type="EMBL" id="SHH83105.1"/>
    </source>
</evidence>
<name>A0A1M5W6K4_9BACT</name>
<evidence type="ECO:0000313" key="11">
    <source>
        <dbReference type="Proteomes" id="UP000184139"/>
    </source>
</evidence>
<dbReference type="PANTHER" id="PTHR17224:SF1">
    <property type="entry name" value="PEPTIDYL-TRNA HYDROLASE"/>
    <property type="match status" value="1"/>
</dbReference>
<comment type="subcellular location">
    <subcellularLocation>
        <location evidence="7">Cytoplasm</location>
    </subcellularLocation>
</comment>
<dbReference type="GO" id="GO:0004045">
    <property type="term" value="F:peptidyl-tRNA hydrolase activity"/>
    <property type="evidence" value="ECO:0007669"/>
    <property type="project" value="UniProtKB-UniRule"/>
</dbReference>
<dbReference type="PROSITE" id="PS01196">
    <property type="entry name" value="PEPT_TRNA_HYDROL_2"/>
    <property type="match status" value="1"/>
</dbReference>
<evidence type="ECO:0000256" key="1">
    <source>
        <dbReference type="ARBA" id="ARBA00013260"/>
    </source>
</evidence>
<evidence type="ECO:0000256" key="6">
    <source>
        <dbReference type="ARBA" id="ARBA00050038"/>
    </source>
</evidence>
<evidence type="ECO:0000256" key="3">
    <source>
        <dbReference type="ARBA" id="ARBA00022801"/>
    </source>
</evidence>
<evidence type="ECO:0000256" key="8">
    <source>
        <dbReference type="RuleBase" id="RU000673"/>
    </source>
</evidence>
<evidence type="ECO:0000256" key="9">
    <source>
        <dbReference type="RuleBase" id="RU004320"/>
    </source>
</evidence>
<dbReference type="GO" id="GO:0005737">
    <property type="term" value="C:cytoplasm"/>
    <property type="evidence" value="ECO:0007669"/>
    <property type="project" value="UniProtKB-SubCell"/>
</dbReference>
<accession>A0A1M5W6K4</accession>
<comment type="similarity">
    <text evidence="5 7 9">Belongs to the PTH family.</text>
</comment>
<comment type="subunit">
    <text evidence="7">Monomer.</text>
</comment>
<dbReference type="PROSITE" id="PS01195">
    <property type="entry name" value="PEPT_TRNA_HYDROL_1"/>
    <property type="match status" value="1"/>
</dbReference>
<organism evidence="10 11">
    <name type="scientific">Desulfofustis glycolicus DSM 9705</name>
    <dbReference type="NCBI Taxonomy" id="1121409"/>
    <lineage>
        <taxon>Bacteria</taxon>
        <taxon>Pseudomonadati</taxon>
        <taxon>Thermodesulfobacteriota</taxon>
        <taxon>Desulfobulbia</taxon>
        <taxon>Desulfobulbales</taxon>
        <taxon>Desulfocapsaceae</taxon>
        <taxon>Desulfofustis</taxon>
    </lineage>
</organism>
<dbReference type="GO" id="GO:0072344">
    <property type="term" value="P:rescue of stalled ribosome"/>
    <property type="evidence" value="ECO:0007669"/>
    <property type="project" value="UniProtKB-UniRule"/>
</dbReference>
<feature type="binding site" evidence="7">
    <location>
        <position position="68"/>
    </location>
    <ligand>
        <name>tRNA</name>
        <dbReference type="ChEBI" id="CHEBI:17843"/>
    </ligand>
</feature>
<feature type="binding site" evidence="7">
    <location>
        <position position="18"/>
    </location>
    <ligand>
        <name>tRNA</name>
        <dbReference type="ChEBI" id="CHEBI:17843"/>
    </ligand>
</feature>
<feature type="site" description="Discriminates between blocked and unblocked aminoacyl-tRNA" evidence="7">
    <location>
        <position position="13"/>
    </location>
</feature>
<dbReference type="InterPro" id="IPR018171">
    <property type="entry name" value="Pept_tRNA_hydro_CS"/>
</dbReference>
<feature type="binding site" evidence="7">
    <location>
        <position position="116"/>
    </location>
    <ligand>
        <name>tRNA</name>
        <dbReference type="ChEBI" id="CHEBI:17843"/>
    </ligand>
</feature>
<comment type="catalytic activity">
    <reaction evidence="7 8">
        <text>an N-acyl-L-alpha-aminoacyl-tRNA + H2O = an N-acyl-L-amino acid + a tRNA + H(+)</text>
        <dbReference type="Rhea" id="RHEA:54448"/>
        <dbReference type="Rhea" id="RHEA-COMP:10123"/>
        <dbReference type="Rhea" id="RHEA-COMP:13883"/>
        <dbReference type="ChEBI" id="CHEBI:15377"/>
        <dbReference type="ChEBI" id="CHEBI:15378"/>
        <dbReference type="ChEBI" id="CHEBI:59874"/>
        <dbReference type="ChEBI" id="CHEBI:78442"/>
        <dbReference type="ChEBI" id="CHEBI:138191"/>
        <dbReference type="EC" id="3.1.1.29"/>
    </reaction>
</comment>
<sequence>MAEETSAIIGLGNPGPNYRLTRHNVGFLFVDFLADRVNGAFQTTKWEAQLLRCSIGQRRVFLVKPQTFMNLSGRSVAAFARFYSIEPARLIVVHDDIDMAPGRVKVVTGGGSGGHNGIKSIVQHLGCGDFVRLKIGIGRPGTATVHPEMPVDAYVLSRFSTEELELMAERFGQIEAGLDPLLGGDLAQARTMLNRIK</sequence>
<proteinExistence type="inferred from homology"/>
<evidence type="ECO:0000256" key="4">
    <source>
        <dbReference type="ARBA" id="ARBA00022884"/>
    </source>
</evidence>
<dbReference type="SUPFAM" id="SSF53178">
    <property type="entry name" value="Peptidyl-tRNA hydrolase-like"/>
    <property type="match status" value="1"/>
</dbReference>
<keyword evidence="3 7" id="KW-0378">Hydrolase</keyword>
<keyword evidence="11" id="KW-1185">Reference proteome</keyword>
<comment type="function">
    <text evidence="7">Hydrolyzes ribosome-free peptidyl-tRNAs (with 1 or more amino acids incorporated), which drop off the ribosome during protein synthesis, or as a result of ribosome stalling.</text>
</comment>
<dbReference type="InterPro" id="IPR036416">
    <property type="entry name" value="Pept_tRNA_hydro_sf"/>
</dbReference>
<keyword evidence="7" id="KW-0963">Cytoplasm</keyword>
<protein>
    <recommendedName>
        <fullName evidence="6 7">Peptidyl-tRNA hydrolase</fullName>
        <shortName evidence="7">Pth</shortName>
        <ecNumber evidence="1 7">3.1.1.29</ecNumber>
    </recommendedName>
</protein>
<feature type="site" description="Stabilizes the basic form of H active site to accept a proton" evidence="7">
    <location>
        <position position="95"/>
    </location>
</feature>
<dbReference type="Pfam" id="PF01195">
    <property type="entry name" value="Pept_tRNA_hydro"/>
    <property type="match status" value="1"/>
</dbReference>
<evidence type="ECO:0000256" key="5">
    <source>
        <dbReference type="ARBA" id="ARBA00038063"/>
    </source>
</evidence>
<dbReference type="GO" id="GO:0000049">
    <property type="term" value="F:tRNA binding"/>
    <property type="evidence" value="ECO:0007669"/>
    <property type="project" value="UniProtKB-UniRule"/>
</dbReference>
<dbReference type="Proteomes" id="UP000184139">
    <property type="component" value="Unassembled WGS sequence"/>
</dbReference>
<keyword evidence="2 7" id="KW-0820">tRNA-binding</keyword>
<evidence type="ECO:0000256" key="2">
    <source>
        <dbReference type="ARBA" id="ARBA00022555"/>
    </source>
</evidence>
<dbReference type="STRING" id="1121409.SAMN02745124_02107"/>
<dbReference type="CDD" id="cd00462">
    <property type="entry name" value="PTH"/>
    <property type="match status" value="1"/>
</dbReference>
<dbReference type="InterPro" id="IPR001328">
    <property type="entry name" value="Pept_tRNA_hydro"/>
</dbReference>
<keyword evidence="4 7" id="KW-0694">RNA-binding</keyword>